<dbReference type="GO" id="GO:1990904">
    <property type="term" value="C:ribonucleoprotein complex"/>
    <property type="evidence" value="ECO:0007669"/>
    <property type="project" value="UniProtKB-KW"/>
</dbReference>
<gene>
    <name evidence="5" type="ORF">DVH24_015506</name>
</gene>
<organism evidence="5 6">
    <name type="scientific">Malus domestica</name>
    <name type="common">Apple</name>
    <name type="synonym">Pyrus malus</name>
    <dbReference type="NCBI Taxonomy" id="3750"/>
    <lineage>
        <taxon>Eukaryota</taxon>
        <taxon>Viridiplantae</taxon>
        <taxon>Streptophyta</taxon>
        <taxon>Embryophyta</taxon>
        <taxon>Tracheophyta</taxon>
        <taxon>Spermatophyta</taxon>
        <taxon>Magnoliopsida</taxon>
        <taxon>eudicotyledons</taxon>
        <taxon>Gunneridae</taxon>
        <taxon>Pentapetalae</taxon>
        <taxon>rosids</taxon>
        <taxon>fabids</taxon>
        <taxon>Rosales</taxon>
        <taxon>Rosaceae</taxon>
        <taxon>Amygdaloideae</taxon>
        <taxon>Maleae</taxon>
        <taxon>Malus</taxon>
    </lineage>
</organism>
<name>A0A498HKQ5_MALDO</name>
<dbReference type="Pfam" id="PF00281">
    <property type="entry name" value="Ribosomal_L5"/>
    <property type="match status" value="1"/>
</dbReference>
<sequence>MREIKVQKLVLNIYIDESADRLTRAAKVLQQLSGQTPVFSKEIPKGVIHNQIDVQDIFKSIGFVRGDLLPIVKDFIFYLRLGYEKMDCVYPVYINSKKIVAQGNS</sequence>
<dbReference type="PANTHER" id="PTHR11994">
    <property type="entry name" value="60S RIBOSOMAL PROTEIN L11-RELATED"/>
    <property type="match status" value="1"/>
</dbReference>
<dbReference type="STRING" id="3750.A0A498HKQ5"/>
<dbReference type="GO" id="GO:0005840">
    <property type="term" value="C:ribosome"/>
    <property type="evidence" value="ECO:0007669"/>
    <property type="project" value="UniProtKB-KW"/>
</dbReference>
<keyword evidence="3" id="KW-0687">Ribonucleoprotein</keyword>
<dbReference type="EMBL" id="RDQH01000342">
    <property type="protein sequence ID" value="RXH70884.1"/>
    <property type="molecule type" value="Genomic_DNA"/>
</dbReference>
<dbReference type="InterPro" id="IPR002132">
    <property type="entry name" value="Ribosomal_uL5"/>
</dbReference>
<keyword evidence="6" id="KW-1185">Reference proteome</keyword>
<dbReference type="GO" id="GO:0006412">
    <property type="term" value="P:translation"/>
    <property type="evidence" value="ECO:0007669"/>
    <property type="project" value="InterPro"/>
</dbReference>
<comment type="similarity">
    <text evidence="1">Belongs to the universal ribosomal protein uL5 family.</text>
</comment>
<dbReference type="Proteomes" id="UP000290289">
    <property type="component" value="Chromosome 16"/>
</dbReference>
<dbReference type="Gene3D" id="3.30.1440.10">
    <property type="match status" value="1"/>
</dbReference>
<dbReference type="GO" id="GO:0003735">
    <property type="term" value="F:structural constituent of ribosome"/>
    <property type="evidence" value="ECO:0007669"/>
    <property type="project" value="InterPro"/>
</dbReference>
<evidence type="ECO:0000313" key="5">
    <source>
        <dbReference type="EMBL" id="RXH70884.1"/>
    </source>
</evidence>
<evidence type="ECO:0000256" key="2">
    <source>
        <dbReference type="ARBA" id="ARBA00022980"/>
    </source>
</evidence>
<evidence type="ECO:0000256" key="1">
    <source>
        <dbReference type="ARBA" id="ARBA00008553"/>
    </source>
</evidence>
<proteinExistence type="inferred from homology"/>
<dbReference type="AlphaFoldDB" id="A0A498HKQ5"/>
<protein>
    <recommendedName>
        <fullName evidence="4">Large ribosomal subunit protein uL5 N-terminal domain-containing protein</fullName>
    </recommendedName>
</protein>
<dbReference type="InterPro" id="IPR031310">
    <property type="entry name" value="Ribosomal_uL5_N"/>
</dbReference>
<accession>A0A498HKQ5</accession>
<dbReference type="InterPro" id="IPR022803">
    <property type="entry name" value="Ribosomal_uL5_dom_sf"/>
</dbReference>
<reference evidence="5 6" key="1">
    <citation type="submission" date="2018-10" db="EMBL/GenBank/DDBJ databases">
        <title>A high-quality apple genome assembly.</title>
        <authorList>
            <person name="Hu J."/>
        </authorList>
    </citation>
    <scope>NUCLEOTIDE SEQUENCE [LARGE SCALE GENOMIC DNA]</scope>
    <source>
        <strain evidence="6">cv. HFTH1</strain>
        <tissue evidence="5">Young leaf</tissue>
    </source>
</reference>
<evidence type="ECO:0000313" key="6">
    <source>
        <dbReference type="Proteomes" id="UP000290289"/>
    </source>
</evidence>
<comment type="caution">
    <text evidence="5">The sequence shown here is derived from an EMBL/GenBank/DDBJ whole genome shotgun (WGS) entry which is preliminary data.</text>
</comment>
<evidence type="ECO:0000259" key="4">
    <source>
        <dbReference type="Pfam" id="PF00281"/>
    </source>
</evidence>
<keyword evidence="2" id="KW-0689">Ribosomal protein</keyword>
<dbReference type="SUPFAM" id="SSF55282">
    <property type="entry name" value="RL5-like"/>
    <property type="match status" value="1"/>
</dbReference>
<evidence type="ECO:0000256" key="3">
    <source>
        <dbReference type="ARBA" id="ARBA00023274"/>
    </source>
</evidence>
<feature type="domain" description="Large ribosomal subunit protein uL5 N-terminal" evidence="4">
    <location>
        <begin position="1"/>
        <end position="41"/>
    </location>
</feature>